<reference evidence="4 5" key="2">
    <citation type="journal article" date="2019" name="G3 (Bethesda)">
        <title>Hybrid Assembly of the Genome of the Entomopathogenic Nematode Steinernema carpocapsae Identifies the X-Chromosome.</title>
        <authorList>
            <person name="Serra L."/>
            <person name="Macchietto M."/>
            <person name="Macias-Munoz A."/>
            <person name="McGill C.J."/>
            <person name="Rodriguez I.M."/>
            <person name="Rodriguez B."/>
            <person name="Murad R."/>
            <person name="Mortazavi A."/>
        </authorList>
    </citation>
    <scope>NUCLEOTIDE SEQUENCE [LARGE SCALE GENOMIC DNA]</scope>
    <source>
        <strain evidence="4 5">ALL</strain>
    </source>
</reference>
<organism evidence="4 5">
    <name type="scientific">Steinernema carpocapsae</name>
    <name type="common">Entomopathogenic nematode</name>
    <dbReference type="NCBI Taxonomy" id="34508"/>
    <lineage>
        <taxon>Eukaryota</taxon>
        <taxon>Metazoa</taxon>
        <taxon>Ecdysozoa</taxon>
        <taxon>Nematoda</taxon>
        <taxon>Chromadorea</taxon>
        <taxon>Rhabditida</taxon>
        <taxon>Tylenchina</taxon>
        <taxon>Panagrolaimomorpha</taxon>
        <taxon>Strongyloidoidea</taxon>
        <taxon>Steinernematidae</taxon>
        <taxon>Steinernema</taxon>
    </lineage>
</organism>
<gene>
    <name evidence="4" type="ORF">L596_024954</name>
</gene>
<proteinExistence type="predicted"/>
<comment type="caution">
    <text evidence="1">Lacks conserved residue(s) required for the propagation of feature annotation.</text>
</comment>
<keyword evidence="2" id="KW-1133">Transmembrane helix</keyword>
<keyword evidence="2" id="KW-0472">Membrane</keyword>
<keyword evidence="2" id="KW-0812">Transmembrane</keyword>
<evidence type="ECO:0000256" key="1">
    <source>
        <dbReference type="PROSITE-ProRule" id="PRU01005"/>
    </source>
</evidence>
<dbReference type="Proteomes" id="UP000298663">
    <property type="component" value="Unassembled WGS sequence"/>
</dbReference>
<evidence type="ECO:0000256" key="2">
    <source>
        <dbReference type="SAM" id="Phobius"/>
    </source>
</evidence>
<keyword evidence="5" id="KW-1185">Reference proteome</keyword>
<dbReference type="EMBL" id="AZBU02000009">
    <property type="protein sequence ID" value="TKR64421.1"/>
    <property type="molecule type" value="Genomic_DNA"/>
</dbReference>
<feature type="transmembrane region" description="Helical" evidence="2">
    <location>
        <begin position="20"/>
        <end position="39"/>
    </location>
</feature>
<dbReference type="AlphaFoldDB" id="A0A4U5M6C4"/>
<dbReference type="PROSITE" id="PS51670">
    <property type="entry name" value="SHKT"/>
    <property type="match status" value="1"/>
</dbReference>
<reference evidence="4 5" key="1">
    <citation type="journal article" date="2015" name="Genome Biol.">
        <title>Comparative genomics of Steinernema reveals deeply conserved gene regulatory networks.</title>
        <authorList>
            <person name="Dillman A.R."/>
            <person name="Macchietto M."/>
            <person name="Porter C.F."/>
            <person name="Rogers A."/>
            <person name="Williams B."/>
            <person name="Antoshechkin I."/>
            <person name="Lee M.M."/>
            <person name="Goodwin Z."/>
            <person name="Lu X."/>
            <person name="Lewis E.E."/>
            <person name="Goodrich-Blair H."/>
            <person name="Stock S.P."/>
            <person name="Adams B.J."/>
            <person name="Sternberg P.W."/>
            <person name="Mortazavi A."/>
        </authorList>
    </citation>
    <scope>NUCLEOTIDE SEQUENCE [LARGE SCALE GENOMIC DNA]</scope>
    <source>
        <strain evidence="4 5">ALL</strain>
    </source>
</reference>
<accession>A0A4U5M6C4</accession>
<dbReference type="InterPro" id="IPR003582">
    <property type="entry name" value="ShKT_dom"/>
</dbReference>
<feature type="domain" description="ShKT" evidence="3">
    <location>
        <begin position="68"/>
        <end position="103"/>
    </location>
</feature>
<evidence type="ECO:0000313" key="5">
    <source>
        <dbReference type="Proteomes" id="UP000298663"/>
    </source>
</evidence>
<protein>
    <recommendedName>
        <fullName evidence="3">ShKT domain-containing protein</fullName>
    </recommendedName>
</protein>
<evidence type="ECO:0000313" key="4">
    <source>
        <dbReference type="EMBL" id="TKR64421.1"/>
    </source>
</evidence>
<name>A0A4U5M6C4_STECR</name>
<comment type="caution">
    <text evidence="4">The sequence shown here is derived from an EMBL/GenBank/DDBJ whole genome shotgun (WGS) entry which is preliminary data.</text>
</comment>
<evidence type="ECO:0000259" key="3">
    <source>
        <dbReference type="PROSITE" id="PS51670"/>
    </source>
</evidence>
<sequence>MIFHSKSAYLNVLTFVQHHLLLDMKTCALIVLFLALYLAGANPVPKFDRWNPAWGEKKPGVSTTCRECCDKNDNCAQMVSRGFCNYYDKQAIFLRCAKSCGMCHSFQAPQTFFNYPPRYPADKEQ</sequence>
<dbReference type="SMART" id="SM00254">
    <property type="entry name" value="ShKT"/>
    <property type="match status" value="1"/>
</dbReference>